<feature type="compositionally biased region" description="Polar residues" evidence="1">
    <location>
        <begin position="226"/>
        <end position="235"/>
    </location>
</feature>
<feature type="region of interest" description="Disordered" evidence="1">
    <location>
        <begin position="310"/>
        <end position="352"/>
    </location>
</feature>
<reference evidence="2" key="1">
    <citation type="submission" date="2023-01" db="EMBL/GenBank/DDBJ databases">
        <title>The chitinases involved in constricting ring structure development in the nematode-trapping fungus Drechslerella dactyloides.</title>
        <authorList>
            <person name="Wang R."/>
            <person name="Zhang L."/>
            <person name="Tang P."/>
            <person name="Li S."/>
            <person name="Liang L."/>
        </authorList>
    </citation>
    <scope>NUCLEOTIDE SEQUENCE</scope>
    <source>
        <strain evidence="2">YMF1.00031</strain>
    </source>
</reference>
<accession>A0AAD6J148</accession>
<dbReference type="Proteomes" id="UP001221413">
    <property type="component" value="Unassembled WGS sequence"/>
</dbReference>
<proteinExistence type="predicted"/>
<evidence type="ECO:0000256" key="1">
    <source>
        <dbReference type="SAM" id="MobiDB-lite"/>
    </source>
</evidence>
<feature type="compositionally biased region" description="Low complexity" evidence="1">
    <location>
        <begin position="26"/>
        <end position="37"/>
    </location>
</feature>
<name>A0AAD6J148_DREDA</name>
<gene>
    <name evidence="2" type="ORF">Dda_3281</name>
</gene>
<evidence type="ECO:0000313" key="2">
    <source>
        <dbReference type="EMBL" id="KAJ6262473.1"/>
    </source>
</evidence>
<organism evidence="2 3">
    <name type="scientific">Drechslerella dactyloides</name>
    <name type="common">Nematode-trapping fungus</name>
    <name type="synonym">Arthrobotrys dactyloides</name>
    <dbReference type="NCBI Taxonomy" id="74499"/>
    <lineage>
        <taxon>Eukaryota</taxon>
        <taxon>Fungi</taxon>
        <taxon>Dikarya</taxon>
        <taxon>Ascomycota</taxon>
        <taxon>Pezizomycotina</taxon>
        <taxon>Orbiliomycetes</taxon>
        <taxon>Orbiliales</taxon>
        <taxon>Orbiliaceae</taxon>
        <taxon>Drechslerella</taxon>
    </lineage>
</organism>
<feature type="region of interest" description="Disordered" evidence="1">
    <location>
        <begin position="217"/>
        <end position="284"/>
    </location>
</feature>
<dbReference type="AlphaFoldDB" id="A0AAD6J148"/>
<comment type="caution">
    <text evidence="2">The sequence shown here is derived from an EMBL/GenBank/DDBJ whole genome shotgun (WGS) entry which is preliminary data.</text>
</comment>
<sequence>MQQPQKYPEYPLEDDETLSHTKSLPRRSSPSLLSPLPEDTGIPYPTQHIPEGMRYSPSPFFASRTSTPAPSTILERYQSVTSGQYAIPNFHTRTLPLDFGPHEDLLQAYKRGSNPSRAQQTAPDQMATSNQPAQQFPMFAMEGPLETYPQSFHQQLPQEFQYLDGKRDNGVHREQWIGQPGQTSYENFGYGGSSYPMGWESSSDRDDRSVRSRWQDKDLFADSQETENSFASSSRTKARSDTEGGPSSIRQLYRPENNSSSISRKKFQGESSLQLSQSRQQQESNNQFIPSLLSQRVEIDNLPVFYKTSQDKDQVLAGHPRSDQSGMPPLWEFRPRPSTVPSSTVGNGGPNKVEVVKSVAKSVSEADMEKESTYQDPDVIAARKAEQRKRIQEQFKAQVAKKIEESQRVIEPTSIANEAYDRMHKLGLLAHPALRLGLMHNKVDTRNVHQKYLELINGVTIEEFHQMFMHIQMSEKLLRDLSIVTWNIQVSRGKVWMPIPTPFESMGLPMPQVYGPPATSRGVGLEYAEKEFPSKLAPKYPPLSQHSRTRALQLQSGEYSDGALKSALDPNADPDGGDFQFRIVPKHWIPPEDYERDFPSAARWEEISILKTYHQALTIQQHFYLTWVNMATPFMMDWLELTMAQERAALLTRAFYITMGMTSDDSHEWVDREWSLLSEEEKQERRTQGLETIQEPNFNLADLRQVDEDGFPVPLSRDMYAGITININENPPPVKTPPDKPMATYATFCHEINQYYQARDPNILERFIDQILITPDLEGFPADPTATGENYFWKPAMSIKEPSKVMLGSILQNGLPYMPGLPLGPNICERVRADRTLFYSAYMYNLVTVWRDYHDEKVWWYGNGVPHRYDTNNPPAMLGHPKSKFPKNERWMEGSEIQKHVKELQDLVDILNMHIYIERWVPEDDKEVAAEERKESFFETIYRERAERAATKQRS</sequence>
<feature type="compositionally biased region" description="Low complexity" evidence="1">
    <location>
        <begin position="269"/>
        <end position="284"/>
    </location>
</feature>
<feature type="region of interest" description="Disordered" evidence="1">
    <location>
        <begin position="1"/>
        <end position="50"/>
    </location>
</feature>
<dbReference type="EMBL" id="JAQGDS010000003">
    <property type="protein sequence ID" value="KAJ6262473.1"/>
    <property type="molecule type" value="Genomic_DNA"/>
</dbReference>
<evidence type="ECO:0000313" key="3">
    <source>
        <dbReference type="Proteomes" id="UP001221413"/>
    </source>
</evidence>
<keyword evidence="3" id="KW-1185">Reference proteome</keyword>
<protein>
    <submittedName>
        <fullName evidence="2">Uncharacterized protein</fullName>
    </submittedName>
</protein>